<dbReference type="SMART" id="SM00646">
    <property type="entry name" value="Ami_3"/>
    <property type="match status" value="1"/>
</dbReference>
<dbReference type="Proteomes" id="UP000809829">
    <property type="component" value="Unassembled WGS sequence"/>
</dbReference>
<dbReference type="Pfam" id="PF01520">
    <property type="entry name" value="Amidase_3"/>
    <property type="match status" value="1"/>
</dbReference>
<dbReference type="GO" id="GO:0008745">
    <property type="term" value="F:N-acetylmuramoyl-L-alanine amidase activity"/>
    <property type="evidence" value="ECO:0007669"/>
    <property type="project" value="UniProtKB-EC"/>
</dbReference>
<dbReference type="SUPFAM" id="SSF53187">
    <property type="entry name" value="Zn-dependent exopeptidases"/>
    <property type="match status" value="1"/>
</dbReference>
<feature type="signal peptide" evidence="3">
    <location>
        <begin position="1"/>
        <end position="27"/>
    </location>
</feature>
<dbReference type="PROSITE" id="PS51781">
    <property type="entry name" value="SH3B"/>
    <property type="match status" value="1"/>
</dbReference>
<dbReference type="InterPro" id="IPR002508">
    <property type="entry name" value="MurNAc-LAA_cat"/>
</dbReference>
<dbReference type="Gene3D" id="2.30.30.40">
    <property type="entry name" value="SH3 Domains"/>
    <property type="match status" value="1"/>
</dbReference>
<dbReference type="Pfam" id="PF08239">
    <property type="entry name" value="SH3_3"/>
    <property type="match status" value="1"/>
</dbReference>
<keyword evidence="3" id="KW-0732">Signal</keyword>
<evidence type="ECO:0000259" key="4">
    <source>
        <dbReference type="PROSITE" id="PS51781"/>
    </source>
</evidence>
<dbReference type="EC" id="3.5.1.28" evidence="5"/>
<dbReference type="Gene3D" id="3.40.630.40">
    <property type="entry name" value="Zn-dependent exopeptidases"/>
    <property type="match status" value="1"/>
</dbReference>
<name>A0ABS2QPP4_9BACI</name>
<dbReference type="PANTHER" id="PTHR30404:SF7">
    <property type="entry name" value="CELL WALL AMIDASE LYTH-RELATED"/>
    <property type="match status" value="1"/>
</dbReference>
<gene>
    <name evidence="5" type="ORF">JOC83_000232</name>
</gene>
<keyword evidence="6" id="KW-1185">Reference proteome</keyword>
<dbReference type="EMBL" id="JAFBFC010000001">
    <property type="protein sequence ID" value="MBM7701406.1"/>
    <property type="molecule type" value="Genomic_DNA"/>
</dbReference>
<feature type="chain" id="PRO_5045913125" evidence="3">
    <location>
        <begin position="28"/>
        <end position="300"/>
    </location>
</feature>
<feature type="domain" description="SH3b" evidence="4">
    <location>
        <begin position="30"/>
        <end position="94"/>
    </location>
</feature>
<dbReference type="InterPro" id="IPR050695">
    <property type="entry name" value="N-acetylmuramoyl_amidase_3"/>
</dbReference>
<dbReference type="InterPro" id="IPR003646">
    <property type="entry name" value="SH3-like_bac-type"/>
</dbReference>
<dbReference type="PANTHER" id="PTHR30404">
    <property type="entry name" value="N-ACETYLMURAMOYL-L-ALANINE AMIDASE"/>
    <property type="match status" value="1"/>
</dbReference>
<dbReference type="RefSeq" id="WP_205182708.1">
    <property type="nucleotide sequence ID" value="NZ_JAFBFC010000001.1"/>
</dbReference>
<comment type="caution">
    <text evidence="5">The sequence shown here is derived from an EMBL/GenBank/DDBJ whole genome shotgun (WGS) entry which is preliminary data.</text>
</comment>
<evidence type="ECO:0000256" key="3">
    <source>
        <dbReference type="SAM" id="SignalP"/>
    </source>
</evidence>
<reference evidence="5 6" key="1">
    <citation type="submission" date="2021-01" db="EMBL/GenBank/DDBJ databases">
        <title>Genomic Encyclopedia of Type Strains, Phase IV (KMG-IV): sequencing the most valuable type-strain genomes for metagenomic binning, comparative biology and taxonomic classification.</title>
        <authorList>
            <person name="Goeker M."/>
        </authorList>
    </citation>
    <scope>NUCLEOTIDE SEQUENCE [LARGE SCALE GENOMIC DNA]</scope>
    <source>
        <strain evidence="5 6">DSM 104297</strain>
    </source>
</reference>
<dbReference type="SMART" id="SM00287">
    <property type="entry name" value="SH3b"/>
    <property type="match status" value="1"/>
</dbReference>
<keyword evidence="1 5" id="KW-0378">Hydrolase</keyword>
<proteinExistence type="predicted"/>
<protein>
    <submittedName>
        <fullName evidence="5">N-acetylmuramoyl-L-alanine amidase</fullName>
        <ecNumber evidence="5">3.5.1.28</ecNumber>
    </submittedName>
</protein>
<evidence type="ECO:0000313" key="6">
    <source>
        <dbReference type="Proteomes" id="UP000809829"/>
    </source>
</evidence>
<organism evidence="5 6">
    <name type="scientific">Priestia iocasae</name>
    <dbReference type="NCBI Taxonomy" id="2291674"/>
    <lineage>
        <taxon>Bacteria</taxon>
        <taxon>Bacillati</taxon>
        <taxon>Bacillota</taxon>
        <taxon>Bacilli</taxon>
        <taxon>Bacillales</taxon>
        <taxon>Bacillaceae</taxon>
        <taxon>Priestia</taxon>
    </lineage>
</organism>
<dbReference type="CDD" id="cd02696">
    <property type="entry name" value="MurNAc-LAA"/>
    <property type="match status" value="1"/>
</dbReference>
<evidence type="ECO:0000256" key="1">
    <source>
        <dbReference type="ARBA" id="ARBA00022801"/>
    </source>
</evidence>
<keyword evidence="2" id="KW-0961">Cell wall biogenesis/degradation</keyword>
<evidence type="ECO:0000313" key="5">
    <source>
        <dbReference type="EMBL" id="MBM7701406.1"/>
    </source>
</evidence>
<evidence type="ECO:0000256" key="2">
    <source>
        <dbReference type="ARBA" id="ARBA00023316"/>
    </source>
</evidence>
<accession>A0ABS2QPP4</accession>
<sequence length="300" mass="33657">MKKRLMKLTVCFMFGALSLFTSSYNHKQSPSLFHVSVTANLLNVRNGPGLSFPIINQVEKDRIFSVLDVQGEWYAVQLEKRVGWISSDHVIETSNSPFSPQQKEALSVPAFTHESTILNNKTIVLDAGHGGEDKGAIGTQGTYEKDLTLRTVLLLKQKLKAAGASVILTRQDDSYLSLSSRTMPSRLSANNVFLSIHYNSMINDQVEGIMTYYYNEHEDLSLASHIHKELVTSTSLHNKKVRFGDYYVLRENPRPSALIELGFLSNANEETYINSLDYQHTITTSIVNGLVTYFSERAAQ</sequence>